<dbReference type="InterPro" id="IPR036565">
    <property type="entry name" value="Mur-like_cat_sf"/>
</dbReference>
<dbReference type="GO" id="GO:0005524">
    <property type="term" value="F:ATP binding"/>
    <property type="evidence" value="ECO:0007669"/>
    <property type="project" value="UniProtKB-KW"/>
</dbReference>
<evidence type="ECO:0008006" key="8">
    <source>
        <dbReference type="Google" id="ProtNLM"/>
    </source>
</evidence>
<dbReference type="SUPFAM" id="SSF53244">
    <property type="entry name" value="MurD-like peptide ligases, peptide-binding domain"/>
    <property type="match status" value="1"/>
</dbReference>
<evidence type="ECO:0000313" key="6">
    <source>
        <dbReference type="EMBL" id="OGK53498.1"/>
    </source>
</evidence>
<dbReference type="GO" id="GO:0016881">
    <property type="term" value="F:acid-amino acid ligase activity"/>
    <property type="evidence" value="ECO:0007669"/>
    <property type="project" value="InterPro"/>
</dbReference>
<dbReference type="InterPro" id="IPR013221">
    <property type="entry name" value="Mur_ligase_cen"/>
</dbReference>
<gene>
    <name evidence="6" type="ORF">A3H78_04715</name>
</gene>
<reference evidence="6 7" key="1">
    <citation type="journal article" date="2016" name="Nat. Commun.">
        <title>Thousands of microbial genomes shed light on interconnected biogeochemical processes in an aquifer system.</title>
        <authorList>
            <person name="Anantharaman K."/>
            <person name="Brown C.T."/>
            <person name="Hug L.A."/>
            <person name="Sharon I."/>
            <person name="Castelle C.J."/>
            <person name="Probst A.J."/>
            <person name="Thomas B.C."/>
            <person name="Singh A."/>
            <person name="Wilkins M.J."/>
            <person name="Karaoz U."/>
            <person name="Brodie E.L."/>
            <person name="Williams K.H."/>
            <person name="Hubbard S.S."/>
            <person name="Banfield J.F."/>
        </authorList>
    </citation>
    <scope>NUCLEOTIDE SEQUENCE [LARGE SCALE GENOMIC DNA]</scope>
</reference>
<evidence type="ECO:0000256" key="1">
    <source>
        <dbReference type="ARBA" id="ARBA00022598"/>
    </source>
</evidence>
<dbReference type="Gene3D" id="3.90.190.20">
    <property type="entry name" value="Mur ligase, C-terminal domain"/>
    <property type="match status" value="1"/>
</dbReference>
<keyword evidence="1" id="KW-0436">Ligase</keyword>
<comment type="caution">
    <text evidence="6">The sequence shown here is derived from an EMBL/GenBank/DDBJ whole genome shotgun (WGS) entry which is preliminary data.</text>
</comment>
<feature type="domain" description="Mur ligase central" evidence="5">
    <location>
        <begin position="33"/>
        <end position="244"/>
    </location>
</feature>
<dbReference type="InterPro" id="IPR004101">
    <property type="entry name" value="Mur_ligase_C"/>
</dbReference>
<evidence type="ECO:0000259" key="4">
    <source>
        <dbReference type="Pfam" id="PF02875"/>
    </source>
</evidence>
<dbReference type="Proteomes" id="UP000177418">
    <property type="component" value="Unassembled WGS sequence"/>
</dbReference>
<dbReference type="InterPro" id="IPR036615">
    <property type="entry name" value="Mur_ligase_C_dom_sf"/>
</dbReference>
<dbReference type="InterPro" id="IPR051046">
    <property type="entry name" value="MurCDEF_CellWall_CoF430Synth"/>
</dbReference>
<dbReference type="Pfam" id="PF02875">
    <property type="entry name" value="Mur_ligase_C"/>
    <property type="match status" value="1"/>
</dbReference>
<name>A0A1F7JD19_9BACT</name>
<accession>A0A1F7JD19</accession>
<sequence length="453" mass="51746">MIRRLVSTFILKYLRFFAKLAISYKRPKHIIGIAGSLGKSSVRNMVDVLLKDQYFTKTIFEGNSQTGVPLGILNLKIVDYSFFDWIRLLILIPFKIFCLRNVDVLIIEMGIDSPVSPKNMSYLLSIVKPDIAVILNIHPVHTERFEPYVNQKGGKLNNQVLNLIAAEKCKIVSENENCRVVIYNDANYYVKETVRKVAYGRKSLKVIRFGKTTRCDIRLQSYKVSFSGTRMTFNTKNGVSMSLNINGFILPDVYQEVFAAAILVAQNLGIKNEKIVRLIEQQFSLPKSRASILMGQNNVIIIDSSYNASKASVSTFIDLLKSLKKMSNHSFIFIFGDMKELGKRSIEDHKSVALQIDNVFDRVYLTGQLTKLYVLPYLSKVSEKKWFETSQKIGEYLKDNLPEESVILAKGSQNEIFIEEALKPLLRDSKDISFLCRQSPYWLAVKKRQSLKV</sequence>
<dbReference type="AlphaFoldDB" id="A0A1F7JD19"/>
<evidence type="ECO:0000259" key="5">
    <source>
        <dbReference type="Pfam" id="PF08245"/>
    </source>
</evidence>
<dbReference type="Gene3D" id="3.40.1190.10">
    <property type="entry name" value="Mur-like, catalytic domain"/>
    <property type="match status" value="1"/>
</dbReference>
<dbReference type="PANTHER" id="PTHR43024">
    <property type="entry name" value="UDP-N-ACETYLMURAMOYL-TRIPEPTIDE--D-ALANYL-D-ALANINE LIGASE"/>
    <property type="match status" value="1"/>
</dbReference>
<dbReference type="EMBL" id="MGAV01000018">
    <property type="protein sequence ID" value="OGK53498.1"/>
    <property type="molecule type" value="Genomic_DNA"/>
</dbReference>
<keyword evidence="3" id="KW-0067">ATP-binding</keyword>
<evidence type="ECO:0000256" key="2">
    <source>
        <dbReference type="ARBA" id="ARBA00022741"/>
    </source>
</evidence>
<keyword evidence="2" id="KW-0547">Nucleotide-binding</keyword>
<protein>
    <recommendedName>
        <fullName evidence="8">Mur ligase central domain-containing protein</fullName>
    </recommendedName>
</protein>
<evidence type="ECO:0000256" key="3">
    <source>
        <dbReference type="ARBA" id="ARBA00022840"/>
    </source>
</evidence>
<feature type="domain" description="Mur ligase C-terminal" evidence="4">
    <location>
        <begin position="293"/>
        <end position="412"/>
    </location>
</feature>
<dbReference type="Pfam" id="PF08245">
    <property type="entry name" value="Mur_ligase_M"/>
    <property type="match status" value="1"/>
</dbReference>
<proteinExistence type="predicted"/>
<dbReference type="PANTHER" id="PTHR43024:SF1">
    <property type="entry name" value="UDP-N-ACETYLMURAMOYL-TRIPEPTIDE--D-ALANYL-D-ALANINE LIGASE"/>
    <property type="match status" value="1"/>
</dbReference>
<dbReference type="SUPFAM" id="SSF53623">
    <property type="entry name" value="MurD-like peptide ligases, catalytic domain"/>
    <property type="match status" value="1"/>
</dbReference>
<evidence type="ECO:0000313" key="7">
    <source>
        <dbReference type="Proteomes" id="UP000177418"/>
    </source>
</evidence>
<organism evidence="6 7">
    <name type="scientific">Candidatus Roizmanbacteria bacterium RIFCSPLOWO2_02_FULL_36_11</name>
    <dbReference type="NCBI Taxonomy" id="1802071"/>
    <lineage>
        <taxon>Bacteria</taxon>
        <taxon>Candidatus Roizmaniibacteriota</taxon>
    </lineage>
</organism>